<keyword evidence="3" id="KW-0560">Oxidoreductase</keyword>
<feature type="binding site" evidence="6">
    <location>
        <position position="147"/>
    </location>
    <ligand>
        <name>FMN</name>
        <dbReference type="ChEBI" id="CHEBI:58210"/>
    </ligand>
</feature>
<evidence type="ECO:0000256" key="1">
    <source>
        <dbReference type="ARBA" id="ARBA00022630"/>
    </source>
</evidence>
<geneLocation type="plasmid" evidence="9">
    <name>prln1</name>
</geneLocation>
<dbReference type="PANTHER" id="PTHR30011">
    <property type="entry name" value="ALKANESULFONATE MONOOXYGENASE-RELATED"/>
    <property type="match status" value="1"/>
</dbReference>
<protein>
    <submittedName>
        <fullName evidence="8">Nitrilotriacetate monooxygenase</fullName>
    </submittedName>
</protein>
<dbReference type="Proteomes" id="UP000238523">
    <property type="component" value="Plasmid pRLN1"/>
</dbReference>
<feature type="binding site" evidence="6">
    <location>
        <position position="56"/>
    </location>
    <ligand>
        <name>FMN</name>
        <dbReference type="ChEBI" id="CHEBI:58210"/>
    </ligand>
</feature>
<keyword evidence="1 6" id="KW-0285">Flavoprotein</keyword>
<proteinExistence type="inferred from homology"/>
<feature type="domain" description="Luciferase-like" evidence="7">
    <location>
        <begin position="32"/>
        <end position="380"/>
    </location>
</feature>
<evidence type="ECO:0000313" key="8">
    <source>
        <dbReference type="EMBL" id="AUW46071.1"/>
    </source>
</evidence>
<evidence type="ECO:0000256" key="5">
    <source>
        <dbReference type="ARBA" id="ARBA00033748"/>
    </source>
</evidence>
<keyword evidence="8" id="KW-0614">Plasmid</keyword>
<evidence type="ECO:0000256" key="3">
    <source>
        <dbReference type="ARBA" id="ARBA00023002"/>
    </source>
</evidence>
<evidence type="ECO:0000256" key="6">
    <source>
        <dbReference type="PIRSR" id="PIRSR000337-1"/>
    </source>
</evidence>
<feature type="binding site" evidence="6">
    <location>
        <position position="93"/>
    </location>
    <ligand>
        <name>FMN</name>
        <dbReference type="ChEBI" id="CHEBI:58210"/>
    </ligand>
</feature>
<gene>
    <name evidence="8" type="ORF">CUJ84_pRLN1000614</name>
</gene>
<dbReference type="PIRSF" id="PIRSF000337">
    <property type="entry name" value="NTA_MOA"/>
    <property type="match status" value="1"/>
</dbReference>
<dbReference type="NCBIfam" id="TIGR03860">
    <property type="entry name" value="FMN_nitrolo"/>
    <property type="match status" value="1"/>
</dbReference>
<dbReference type="SUPFAM" id="SSF51679">
    <property type="entry name" value="Bacterial luciferase-like"/>
    <property type="match status" value="1"/>
</dbReference>
<evidence type="ECO:0000259" key="7">
    <source>
        <dbReference type="Pfam" id="PF00296"/>
    </source>
</evidence>
<dbReference type="InterPro" id="IPR051260">
    <property type="entry name" value="Diverse_substr_monoxygenases"/>
</dbReference>
<organism evidence="8 9">
    <name type="scientific">Rhizobium leguminosarum</name>
    <dbReference type="NCBI Taxonomy" id="384"/>
    <lineage>
        <taxon>Bacteria</taxon>
        <taxon>Pseudomonadati</taxon>
        <taxon>Pseudomonadota</taxon>
        <taxon>Alphaproteobacteria</taxon>
        <taxon>Hyphomicrobiales</taxon>
        <taxon>Rhizobiaceae</taxon>
        <taxon>Rhizobium/Agrobacterium group</taxon>
        <taxon>Rhizobium</taxon>
    </lineage>
</organism>
<dbReference type="InterPro" id="IPR036661">
    <property type="entry name" value="Luciferase-like_sf"/>
</dbReference>
<dbReference type="GO" id="GO:0004497">
    <property type="term" value="F:monooxygenase activity"/>
    <property type="evidence" value="ECO:0007669"/>
    <property type="project" value="UniProtKB-KW"/>
</dbReference>
<comment type="similarity">
    <text evidence="5">Belongs to the NtaA/SnaA/DszA monooxygenase family.</text>
</comment>
<sequence length="444" mass="48403">MQKRLILTAGINSTGYLADSWRHVGGSPLVFAEFDHYLRTTRIAHAGTLDAVFFSDHPALGADPAQRPLHSFEPLTLSTALAVAVPDIGFEITVSSTYSAPYDLARRLATLDHISGGRVICNIVSSFNPAVAANYGSAPLPPREARYRQAHEFMSVVGALLDSWELRRPADPQAGLWDRDFARPIGHRGEFYNVAGPLNVPRDRQRRALIGQAGASGPGLDFAATYGEIIYCSLLSLSAARAFRDELHNRAIAKGRDVDSLRVVPGLVPIIGRSREEALERHEAVSGTGSEEGLLRRFARDAGIDYGALDPDAPVSGDLFKTTADQQRPAGFSQALAELARHERITPRQFVRRMEGGHRLVAGTADDVAADIIAWWRSGIVDGFNIQAPVLPDDLSDFVEQVVPRLQDAGIFPRHYESGSLRERFGLTQEASSSDRYLKESGSA</sequence>
<accession>A0A2K9ZDF7</accession>
<reference evidence="8 9" key="1">
    <citation type="submission" date="2017-11" db="EMBL/GenBank/DDBJ databases">
        <title>Complete genome of Rhizobium leguminosarum Norway, an ineffective micro-symbiont.</title>
        <authorList>
            <person name="Hoffrichter A."/>
            <person name="Liang J."/>
            <person name="Brachmann A."/>
            <person name="Marin M."/>
        </authorList>
    </citation>
    <scope>NUCLEOTIDE SEQUENCE [LARGE SCALE GENOMIC DNA]</scope>
    <source>
        <strain evidence="8 9">Norway</strain>
        <plasmid evidence="9">Plasmid prln1</plasmid>
    </source>
</reference>
<dbReference type="PANTHER" id="PTHR30011:SF16">
    <property type="entry name" value="C2H2 FINGER DOMAIN TRANSCRIPTION FACTOR (EUROFUNG)-RELATED"/>
    <property type="match status" value="1"/>
</dbReference>
<dbReference type="EMBL" id="CP025013">
    <property type="protein sequence ID" value="AUW46071.1"/>
    <property type="molecule type" value="Genomic_DNA"/>
</dbReference>
<evidence type="ECO:0000256" key="2">
    <source>
        <dbReference type="ARBA" id="ARBA00022643"/>
    </source>
</evidence>
<name>A0A2K9ZDF7_RHILE</name>
<dbReference type="Pfam" id="PF00296">
    <property type="entry name" value="Bac_luciferase"/>
    <property type="match status" value="1"/>
</dbReference>
<dbReference type="RefSeq" id="WP_105008757.1">
    <property type="nucleotide sequence ID" value="NZ_CP025013.1"/>
</dbReference>
<keyword evidence="4 8" id="KW-0503">Monooxygenase</keyword>
<dbReference type="InterPro" id="IPR016215">
    <property type="entry name" value="NTA_MOA"/>
</dbReference>
<keyword evidence="2 6" id="KW-0288">FMN</keyword>
<dbReference type="GO" id="GO:0016705">
    <property type="term" value="F:oxidoreductase activity, acting on paired donors, with incorporation or reduction of molecular oxygen"/>
    <property type="evidence" value="ECO:0007669"/>
    <property type="project" value="InterPro"/>
</dbReference>
<dbReference type="InterPro" id="IPR011251">
    <property type="entry name" value="Luciferase-like_dom"/>
</dbReference>
<evidence type="ECO:0000313" key="9">
    <source>
        <dbReference type="Proteomes" id="UP000238523"/>
    </source>
</evidence>
<feature type="binding site" evidence="6">
    <location>
        <position position="216"/>
    </location>
    <ligand>
        <name>FMN</name>
        <dbReference type="ChEBI" id="CHEBI:58210"/>
    </ligand>
</feature>
<dbReference type="AlphaFoldDB" id="A0A2K9ZDF7"/>
<evidence type="ECO:0000256" key="4">
    <source>
        <dbReference type="ARBA" id="ARBA00023033"/>
    </source>
</evidence>
<dbReference type="Gene3D" id="3.20.20.30">
    <property type="entry name" value="Luciferase-like domain"/>
    <property type="match status" value="1"/>
</dbReference>